<name>K9XY22_STAC7</name>
<dbReference type="Proteomes" id="UP000010473">
    <property type="component" value="Chromosome"/>
</dbReference>
<dbReference type="STRING" id="111780.Sta7437_4022"/>
<dbReference type="HOGENOM" id="CLU_2289928_0_0_3"/>
<evidence type="ECO:0000313" key="1">
    <source>
        <dbReference type="EMBL" id="AFZ37500.1"/>
    </source>
</evidence>
<protein>
    <submittedName>
        <fullName evidence="1">Uncharacterized protein</fullName>
    </submittedName>
</protein>
<keyword evidence="2" id="KW-1185">Reference proteome</keyword>
<reference evidence="2" key="1">
    <citation type="journal article" date="2013" name="Proc. Natl. Acad. Sci. U.S.A.">
        <title>Improving the coverage of the cyanobacterial phylum using diversity-driven genome sequencing.</title>
        <authorList>
            <person name="Shih P.M."/>
            <person name="Wu D."/>
            <person name="Latifi A."/>
            <person name="Axen S.D."/>
            <person name="Fewer D.P."/>
            <person name="Talla E."/>
            <person name="Calteau A."/>
            <person name="Cai F."/>
            <person name="Tandeau de Marsac N."/>
            <person name="Rippka R."/>
            <person name="Herdman M."/>
            <person name="Sivonen K."/>
            <person name="Coursin T."/>
            <person name="Laurent T."/>
            <person name="Goodwin L."/>
            <person name="Nolan M."/>
            <person name="Davenport K.W."/>
            <person name="Han C.S."/>
            <person name="Rubin E.M."/>
            <person name="Eisen J.A."/>
            <person name="Woyke T."/>
            <person name="Gugger M."/>
            <person name="Kerfeld C.A."/>
        </authorList>
    </citation>
    <scope>NUCLEOTIDE SEQUENCE [LARGE SCALE GENOMIC DNA]</scope>
    <source>
        <strain evidence="2">ATCC 29371 / PCC 7437</strain>
    </source>
</reference>
<dbReference type="RefSeq" id="WP_015195158.1">
    <property type="nucleotide sequence ID" value="NC_019748.1"/>
</dbReference>
<organism evidence="1 2">
    <name type="scientific">Stanieria cyanosphaera (strain ATCC 29371 / PCC 7437)</name>
    <dbReference type="NCBI Taxonomy" id="111780"/>
    <lineage>
        <taxon>Bacteria</taxon>
        <taxon>Bacillati</taxon>
        <taxon>Cyanobacteriota</taxon>
        <taxon>Cyanophyceae</taxon>
        <taxon>Pleurocapsales</taxon>
        <taxon>Dermocarpellaceae</taxon>
        <taxon>Stanieria</taxon>
    </lineage>
</organism>
<accession>K9XY22</accession>
<gene>
    <name evidence="1" type="ordered locus">Sta7437_4022</name>
</gene>
<proteinExistence type="predicted"/>
<sequence length="101" mass="10991">MYRTDRLFAEVSSQFALRFAAIANTFGTLGYPQRFDPNLLAEVGIKASEVEEDGTIVTLGIGMRQQIGYQSVLDLGIEGDLAGNNGERSQLRLVAGYSLAF</sequence>
<dbReference type="KEGG" id="scs:Sta7437_4022"/>
<dbReference type="AlphaFoldDB" id="K9XY22"/>
<dbReference type="EMBL" id="CP003653">
    <property type="protein sequence ID" value="AFZ37500.1"/>
    <property type="molecule type" value="Genomic_DNA"/>
</dbReference>
<evidence type="ECO:0000313" key="2">
    <source>
        <dbReference type="Proteomes" id="UP000010473"/>
    </source>
</evidence>